<dbReference type="EMBL" id="AP014648">
    <property type="protein sequence ID" value="BAQ16697.1"/>
    <property type="molecule type" value="Genomic_DNA"/>
</dbReference>
<evidence type="ECO:0000313" key="1">
    <source>
        <dbReference type="EMBL" id="BAQ16697.1"/>
    </source>
</evidence>
<keyword evidence="2" id="KW-1185">Reference proteome</keyword>
<reference evidence="1 2" key="1">
    <citation type="submission" date="2014-09" db="EMBL/GenBank/DDBJ databases">
        <title>Genome sequencing of Methyloceanibacter caenitepidi Gela4.</title>
        <authorList>
            <person name="Takeuchi M."/>
            <person name="Susumu S."/>
            <person name="Kamagata Y."/>
            <person name="Oshima K."/>
            <person name="Hattori M."/>
            <person name="Iwasaki W."/>
        </authorList>
    </citation>
    <scope>NUCLEOTIDE SEQUENCE [LARGE SCALE GENOMIC DNA]</scope>
    <source>
        <strain evidence="1 2">Gela4</strain>
    </source>
</reference>
<name>A0A0A8K2E9_9HYPH</name>
<evidence type="ECO:0000313" key="2">
    <source>
        <dbReference type="Proteomes" id="UP000031643"/>
    </source>
</evidence>
<protein>
    <submittedName>
        <fullName evidence="1">Uncharacterized protein</fullName>
    </submittedName>
</protein>
<proteinExistence type="predicted"/>
<dbReference type="KEGG" id="mcg:GL4_1239"/>
<dbReference type="AlphaFoldDB" id="A0A0A8K2E9"/>
<accession>A0A0A8K2E9</accession>
<gene>
    <name evidence="1" type="ORF">GL4_1239</name>
</gene>
<dbReference type="HOGENOM" id="CLU_2880684_0_0_5"/>
<organism evidence="1 2">
    <name type="scientific">Methyloceanibacter caenitepidi</name>
    <dbReference type="NCBI Taxonomy" id="1384459"/>
    <lineage>
        <taxon>Bacteria</taxon>
        <taxon>Pseudomonadati</taxon>
        <taxon>Pseudomonadota</taxon>
        <taxon>Alphaproteobacteria</taxon>
        <taxon>Hyphomicrobiales</taxon>
        <taxon>Hyphomicrobiaceae</taxon>
        <taxon>Methyloceanibacter</taxon>
    </lineage>
</organism>
<sequence length="63" mass="6847">MKLHGKLFKLQAKRSTGTTRANGEGIAAAVTPDGEGEELRNAELRFRIQGAGEIGYWGYYACS</sequence>
<dbReference type="Proteomes" id="UP000031643">
    <property type="component" value="Chromosome"/>
</dbReference>